<accession>I5BQ03</accession>
<proteinExistence type="predicted"/>
<gene>
    <name evidence="1" type="ORF">A33O_23524</name>
</gene>
<dbReference type="Pfam" id="PF20339">
    <property type="entry name" value="DUF6634"/>
    <property type="match status" value="1"/>
</dbReference>
<reference evidence="1 2" key="1">
    <citation type="journal article" date="2012" name="J. Bacteriol.">
        <title>Genome Sequence of Nitratireductor aquibiodomus Strain RA22.</title>
        <authorList>
            <person name="Singh A."/>
            <person name="Jangir P.K."/>
            <person name="Kumari C."/>
            <person name="Sharma R."/>
        </authorList>
    </citation>
    <scope>NUCLEOTIDE SEQUENCE [LARGE SCALE GENOMIC DNA]</scope>
    <source>
        <strain evidence="1 2">RA22</strain>
    </source>
</reference>
<evidence type="ECO:0000313" key="2">
    <source>
        <dbReference type="Proteomes" id="UP000004622"/>
    </source>
</evidence>
<protein>
    <submittedName>
        <fullName evidence="1">Uncharacterized protein</fullName>
    </submittedName>
</protein>
<dbReference type="EMBL" id="AJXZ01000079">
    <property type="protein sequence ID" value="EIM71655.1"/>
    <property type="molecule type" value="Genomic_DNA"/>
</dbReference>
<organism evidence="1 2">
    <name type="scientific">Nitratireductor aquibiodomus RA22</name>
    <dbReference type="NCBI Taxonomy" id="1189611"/>
    <lineage>
        <taxon>Bacteria</taxon>
        <taxon>Pseudomonadati</taxon>
        <taxon>Pseudomonadota</taxon>
        <taxon>Alphaproteobacteria</taxon>
        <taxon>Hyphomicrobiales</taxon>
        <taxon>Phyllobacteriaceae</taxon>
        <taxon>Nitratireductor</taxon>
    </lineage>
</organism>
<dbReference type="AlphaFoldDB" id="I5BQ03"/>
<dbReference type="RefSeq" id="WP_007010870.1">
    <property type="nucleotide sequence ID" value="NZ_AJXZ01000079.1"/>
</dbReference>
<dbReference type="InterPro" id="IPR046574">
    <property type="entry name" value="DUF6634"/>
</dbReference>
<dbReference type="Proteomes" id="UP000004622">
    <property type="component" value="Unassembled WGS sequence"/>
</dbReference>
<dbReference type="OrthoDB" id="7870532at2"/>
<name>I5BQ03_9HYPH</name>
<evidence type="ECO:0000313" key="1">
    <source>
        <dbReference type="EMBL" id="EIM71655.1"/>
    </source>
</evidence>
<comment type="caution">
    <text evidence="1">The sequence shown here is derived from an EMBL/GenBank/DDBJ whole genome shotgun (WGS) entry which is preliminary data.</text>
</comment>
<sequence length="111" mass="12837">MLVFDWNEPNKDERFELQLQRLKALVADMEAVRQQKMQKALPEVAPILEQWALTCRPALCLTGLSTGHPRLVGTDRSIITSDLQLISFDQMWARTTSRWYRLGERQLVAVP</sequence>